<dbReference type="GO" id="GO:0004523">
    <property type="term" value="F:RNA-DNA hybrid ribonuclease activity"/>
    <property type="evidence" value="ECO:0007669"/>
    <property type="project" value="InterPro"/>
</dbReference>
<protein>
    <recommendedName>
        <fullName evidence="1">RNase H type-1 domain-containing protein</fullName>
    </recommendedName>
</protein>
<dbReference type="Pfam" id="PF13456">
    <property type="entry name" value="RVT_3"/>
    <property type="match status" value="1"/>
</dbReference>
<dbReference type="GO" id="GO:0003676">
    <property type="term" value="F:nucleic acid binding"/>
    <property type="evidence" value="ECO:0007669"/>
    <property type="project" value="InterPro"/>
</dbReference>
<dbReference type="PANTHER" id="PTHR47723:SF19">
    <property type="entry name" value="POLYNUCLEOTIDYL TRANSFERASE, RIBONUCLEASE H-LIKE SUPERFAMILY PROTEIN"/>
    <property type="match status" value="1"/>
</dbReference>
<dbReference type="InterPro" id="IPR002156">
    <property type="entry name" value="RNaseH_domain"/>
</dbReference>
<dbReference type="AlphaFoldDB" id="A0A2Z6MM97"/>
<organism evidence="2 3">
    <name type="scientific">Trifolium subterraneum</name>
    <name type="common">Subterranean clover</name>
    <dbReference type="NCBI Taxonomy" id="3900"/>
    <lineage>
        <taxon>Eukaryota</taxon>
        <taxon>Viridiplantae</taxon>
        <taxon>Streptophyta</taxon>
        <taxon>Embryophyta</taxon>
        <taxon>Tracheophyta</taxon>
        <taxon>Spermatophyta</taxon>
        <taxon>Magnoliopsida</taxon>
        <taxon>eudicotyledons</taxon>
        <taxon>Gunneridae</taxon>
        <taxon>Pentapetalae</taxon>
        <taxon>rosids</taxon>
        <taxon>fabids</taxon>
        <taxon>Fabales</taxon>
        <taxon>Fabaceae</taxon>
        <taxon>Papilionoideae</taxon>
        <taxon>50 kb inversion clade</taxon>
        <taxon>NPAAA clade</taxon>
        <taxon>Hologalegina</taxon>
        <taxon>IRL clade</taxon>
        <taxon>Trifolieae</taxon>
        <taxon>Trifolium</taxon>
    </lineage>
</organism>
<dbReference type="InterPro" id="IPR053151">
    <property type="entry name" value="RNase_H-like"/>
</dbReference>
<evidence type="ECO:0000313" key="3">
    <source>
        <dbReference type="Proteomes" id="UP000242715"/>
    </source>
</evidence>
<accession>A0A2Z6MM97</accession>
<keyword evidence="3" id="KW-1185">Reference proteome</keyword>
<dbReference type="Proteomes" id="UP000242715">
    <property type="component" value="Unassembled WGS sequence"/>
</dbReference>
<name>A0A2Z6MM97_TRISU</name>
<sequence>MLGCNGTYLRLMLECAHGRENFSLVWQLISCEKTVICSHRTNLDGDLWYKVSNQTEQIHNSLAEVRHLNQNANLAIVWKKFVLGEFKMNIDGAHSCVNGASTCDDLILDHNFPFIEGFFSKVSSSSSLFANMWVLHSGIILVQDLGIQDIIFETDSVTIYNAVKKGHINYNPLLLLLKEVIILLCCKLD</sequence>
<evidence type="ECO:0000313" key="2">
    <source>
        <dbReference type="EMBL" id="GAU24535.1"/>
    </source>
</evidence>
<feature type="domain" description="RNase H type-1" evidence="1">
    <location>
        <begin position="89"/>
        <end position="183"/>
    </location>
</feature>
<reference evidence="3" key="1">
    <citation type="journal article" date="2017" name="Front. Plant Sci.">
        <title>Climate Clever Clovers: New Paradigm to Reduce the Environmental Footprint of Ruminants by Breeding Low Methanogenic Forages Utilizing Haplotype Variation.</title>
        <authorList>
            <person name="Kaur P."/>
            <person name="Appels R."/>
            <person name="Bayer P.E."/>
            <person name="Keeble-Gagnere G."/>
            <person name="Wang J."/>
            <person name="Hirakawa H."/>
            <person name="Shirasawa K."/>
            <person name="Vercoe P."/>
            <person name="Stefanova K."/>
            <person name="Durmic Z."/>
            <person name="Nichols P."/>
            <person name="Revell C."/>
            <person name="Isobe S.N."/>
            <person name="Edwards D."/>
            <person name="Erskine W."/>
        </authorList>
    </citation>
    <scope>NUCLEOTIDE SEQUENCE [LARGE SCALE GENOMIC DNA]</scope>
    <source>
        <strain evidence="3">cv. Daliak</strain>
    </source>
</reference>
<proteinExistence type="predicted"/>
<dbReference type="EMBL" id="DF973291">
    <property type="protein sequence ID" value="GAU24535.1"/>
    <property type="molecule type" value="Genomic_DNA"/>
</dbReference>
<gene>
    <name evidence="2" type="ORF">TSUD_156480</name>
</gene>
<evidence type="ECO:0000259" key="1">
    <source>
        <dbReference type="Pfam" id="PF13456"/>
    </source>
</evidence>
<dbReference type="PANTHER" id="PTHR47723">
    <property type="entry name" value="OS05G0353850 PROTEIN"/>
    <property type="match status" value="1"/>
</dbReference>
<dbReference type="OrthoDB" id="10596825at2759"/>